<sequence>MNDDLAHLLLQASQLVRCQSTEAMALAQQARALAQQRGDMHALVRSLTLYAHGLFMLGKSGEAQRTLLEAIELGELEPVAAAQGETLQLAARVAYTLGEYERAGDHWYACIALAADRITPSQRILAHIGLGQLCYAQEQYALALAHHRKAAKLAEECDDPHLDSTSMINVAADLIQLTRYDEATAALKQTLPQVRAEQNYQFEAEIFSLFGEIRLRLGDHEAARMSLMVALKINRLHINTWGEASVLLRLARCSLAVDELEIALEQLARAHTLADGMGSLPLLAQIHASLAEVAERTADAEAIAYHHARHQQLRQQLLAQSCSGRFATLELRLSD</sequence>
<accession>A0ABY6DM35</accession>
<reference evidence="1" key="1">
    <citation type="submission" date="2022-10" db="EMBL/GenBank/DDBJ databases">
        <title>Chitiniphilus purpureus sp. nov., a novel chitin-degrading bacterium isolated from crawfish pond sediment.</title>
        <authorList>
            <person name="Li K."/>
        </authorList>
    </citation>
    <scope>NUCLEOTIDE SEQUENCE</scope>
    <source>
        <strain evidence="1">CD1</strain>
    </source>
</reference>
<evidence type="ECO:0000313" key="1">
    <source>
        <dbReference type="EMBL" id="UXY15419.1"/>
    </source>
</evidence>
<name>A0ABY6DM35_9NEIS</name>
<gene>
    <name evidence="1" type="ORF">N8I74_19245</name>
</gene>
<proteinExistence type="predicted"/>
<dbReference type="Proteomes" id="UP001061302">
    <property type="component" value="Chromosome"/>
</dbReference>
<keyword evidence="2" id="KW-1185">Reference proteome</keyword>
<dbReference type="RefSeq" id="WP_263124827.1">
    <property type="nucleotide sequence ID" value="NZ_CP106753.1"/>
</dbReference>
<dbReference type="SMART" id="SM00028">
    <property type="entry name" value="TPR"/>
    <property type="match status" value="4"/>
</dbReference>
<dbReference type="EMBL" id="CP106753">
    <property type="protein sequence ID" value="UXY15419.1"/>
    <property type="molecule type" value="Genomic_DNA"/>
</dbReference>
<evidence type="ECO:0008006" key="3">
    <source>
        <dbReference type="Google" id="ProtNLM"/>
    </source>
</evidence>
<dbReference type="SUPFAM" id="SSF48452">
    <property type="entry name" value="TPR-like"/>
    <property type="match status" value="1"/>
</dbReference>
<protein>
    <recommendedName>
        <fullName evidence="3">Tetratricopeptide repeat protein</fullName>
    </recommendedName>
</protein>
<dbReference type="InterPro" id="IPR019734">
    <property type="entry name" value="TPR_rpt"/>
</dbReference>
<dbReference type="Gene3D" id="1.25.40.10">
    <property type="entry name" value="Tetratricopeptide repeat domain"/>
    <property type="match status" value="2"/>
</dbReference>
<dbReference type="InterPro" id="IPR011990">
    <property type="entry name" value="TPR-like_helical_dom_sf"/>
</dbReference>
<evidence type="ECO:0000313" key="2">
    <source>
        <dbReference type="Proteomes" id="UP001061302"/>
    </source>
</evidence>
<organism evidence="1 2">
    <name type="scientific">Chitiniphilus purpureus</name>
    <dbReference type="NCBI Taxonomy" id="2981137"/>
    <lineage>
        <taxon>Bacteria</taxon>
        <taxon>Pseudomonadati</taxon>
        <taxon>Pseudomonadota</taxon>
        <taxon>Betaproteobacteria</taxon>
        <taxon>Neisseriales</taxon>
        <taxon>Chitinibacteraceae</taxon>
        <taxon>Chitiniphilus</taxon>
    </lineage>
</organism>